<dbReference type="InterPro" id="IPR025723">
    <property type="entry name" value="ArsA/GET3_ATPase-like"/>
</dbReference>
<name>A0A0A5GFC8_9BACI</name>
<dbReference type="InterPro" id="IPR016300">
    <property type="entry name" value="ATPase_ArsA/GET3"/>
</dbReference>
<dbReference type="GO" id="GO:0016887">
    <property type="term" value="F:ATP hydrolysis activity"/>
    <property type="evidence" value="ECO:0007669"/>
    <property type="project" value="InterPro"/>
</dbReference>
<evidence type="ECO:0000259" key="2">
    <source>
        <dbReference type="Pfam" id="PF02374"/>
    </source>
</evidence>
<gene>
    <name evidence="3" type="ORF">N781_02460</name>
</gene>
<reference evidence="3 4" key="1">
    <citation type="submission" date="2013-08" db="EMBL/GenBank/DDBJ databases">
        <authorList>
            <person name="Huang J."/>
            <person name="Wang G."/>
        </authorList>
    </citation>
    <scope>NUCLEOTIDE SEQUENCE [LARGE SCALE GENOMIC DNA]</scope>
    <source>
        <strain evidence="3 4">JSM 076056</strain>
    </source>
</reference>
<dbReference type="InterPro" id="IPR027417">
    <property type="entry name" value="P-loop_NTPase"/>
</dbReference>
<dbReference type="GO" id="GO:0005524">
    <property type="term" value="F:ATP binding"/>
    <property type="evidence" value="ECO:0007669"/>
    <property type="project" value="InterPro"/>
</dbReference>
<sequence>MHRKWRQPILFVGGKGGVGKSTSTSAIGCMLADRGYRTLIVSTDPAHNLGHLFHRKMTGKPTKLKENLYGLEIDPKEEVSHYLSSVKQNLKGLVHSHMVQEVHRQIDLAGASPGSEESALFDRIVNIILEEKNQYEYLLFDTAPTGHTIRLLSLPELMGVWMDQMIKKREKINNSYTELLNDGQAVDDPIYDVLQRRRVKFQQVREILLDSSKTGFVFVMNPERLPIMETKHAIQQLEQFDLPVEHLIVNKILPDGADGNFLLKRKEQEKKYLQEIERTFKEKQLLYVPLLSQDVASMDQLQEVSTFLQ</sequence>
<dbReference type="Gene3D" id="3.40.50.300">
    <property type="entry name" value="P-loop containing nucleotide triphosphate hydrolases"/>
    <property type="match status" value="1"/>
</dbReference>
<evidence type="ECO:0000313" key="4">
    <source>
        <dbReference type="Proteomes" id="UP000030528"/>
    </source>
</evidence>
<dbReference type="PANTHER" id="PTHR10803:SF3">
    <property type="entry name" value="ATPASE GET3"/>
    <property type="match status" value="1"/>
</dbReference>
<evidence type="ECO:0000256" key="1">
    <source>
        <dbReference type="ARBA" id="ARBA00011040"/>
    </source>
</evidence>
<dbReference type="PANTHER" id="PTHR10803">
    <property type="entry name" value="ARSENICAL PUMP-DRIVING ATPASE ARSENITE-TRANSLOCATING ATPASE"/>
    <property type="match status" value="1"/>
</dbReference>
<dbReference type="eggNOG" id="COG0003">
    <property type="taxonomic scope" value="Bacteria"/>
</dbReference>
<proteinExistence type="inferred from homology"/>
<comment type="caution">
    <text evidence="3">The sequence shown here is derived from an EMBL/GenBank/DDBJ whole genome shotgun (WGS) entry which is preliminary data.</text>
</comment>
<evidence type="ECO:0000313" key="3">
    <source>
        <dbReference type="EMBL" id="KGX91921.1"/>
    </source>
</evidence>
<feature type="domain" description="ArsA/GET3 Anion-transporting ATPase-like" evidence="2">
    <location>
        <begin position="9"/>
        <end position="308"/>
    </location>
</feature>
<comment type="similarity">
    <text evidence="1">Belongs to the arsA ATPase family.</text>
</comment>
<keyword evidence="4" id="KW-1185">Reference proteome</keyword>
<organism evidence="3 4">
    <name type="scientific">Pontibacillus halophilus JSM 076056 = DSM 19796</name>
    <dbReference type="NCBI Taxonomy" id="1385510"/>
    <lineage>
        <taxon>Bacteria</taxon>
        <taxon>Bacillati</taxon>
        <taxon>Bacillota</taxon>
        <taxon>Bacilli</taxon>
        <taxon>Bacillales</taxon>
        <taxon>Bacillaceae</taxon>
        <taxon>Pontibacillus</taxon>
    </lineage>
</organism>
<dbReference type="NCBIfam" id="TIGR00345">
    <property type="entry name" value="GET3_arsA_TRC40"/>
    <property type="match status" value="1"/>
</dbReference>
<dbReference type="CDD" id="cd02035">
    <property type="entry name" value="ArsA"/>
    <property type="match status" value="1"/>
</dbReference>
<dbReference type="Proteomes" id="UP000030528">
    <property type="component" value="Unassembled WGS sequence"/>
</dbReference>
<dbReference type="STRING" id="1385510.GCA_000425205_00644"/>
<dbReference type="SUPFAM" id="SSF52540">
    <property type="entry name" value="P-loop containing nucleoside triphosphate hydrolases"/>
    <property type="match status" value="1"/>
</dbReference>
<accession>A0A0A5GFC8</accession>
<dbReference type="AlphaFoldDB" id="A0A0A5GFC8"/>
<protein>
    <submittedName>
        <fullName evidence="3">Arsenic transporter ATPase</fullName>
    </submittedName>
</protein>
<dbReference type="Pfam" id="PF02374">
    <property type="entry name" value="ArsA_ATPase"/>
    <property type="match status" value="1"/>
</dbReference>
<dbReference type="EMBL" id="AVPE01000008">
    <property type="protein sequence ID" value="KGX91921.1"/>
    <property type="molecule type" value="Genomic_DNA"/>
</dbReference>
<dbReference type="RefSeq" id="WP_330981683.1">
    <property type="nucleotide sequence ID" value="NZ_AULI01000002.1"/>
</dbReference>